<dbReference type="GO" id="GO:0003713">
    <property type="term" value="F:transcription coactivator activity"/>
    <property type="evidence" value="ECO:0007669"/>
    <property type="project" value="TreeGrafter"/>
</dbReference>
<keyword evidence="5" id="KW-0539">Nucleus</keyword>
<comment type="caution">
    <text evidence="7">The sequence shown here is derived from an EMBL/GenBank/DDBJ whole genome shotgun (WGS) entry which is preliminary data.</text>
</comment>
<organism evidence="7 8">
    <name type="scientific">Ambrosiozyma monospora</name>
    <name type="common">Yeast</name>
    <name type="synonym">Endomycopsis monosporus</name>
    <dbReference type="NCBI Taxonomy" id="43982"/>
    <lineage>
        <taxon>Eukaryota</taxon>
        <taxon>Fungi</taxon>
        <taxon>Dikarya</taxon>
        <taxon>Ascomycota</taxon>
        <taxon>Saccharomycotina</taxon>
        <taxon>Pichiomycetes</taxon>
        <taxon>Pichiales</taxon>
        <taxon>Pichiaceae</taxon>
        <taxon>Ambrosiozyma</taxon>
    </lineage>
</organism>
<dbReference type="GO" id="GO:0005634">
    <property type="term" value="C:nucleus"/>
    <property type="evidence" value="ECO:0007669"/>
    <property type="project" value="UniProtKB-SubCell"/>
</dbReference>
<evidence type="ECO:0000256" key="3">
    <source>
        <dbReference type="ARBA" id="ARBA00023015"/>
    </source>
</evidence>
<evidence type="ECO:0000256" key="2">
    <source>
        <dbReference type="ARBA" id="ARBA00005330"/>
    </source>
</evidence>
<evidence type="ECO:0000256" key="4">
    <source>
        <dbReference type="ARBA" id="ARBA00023163"/>
    </source>
</evidence>
<gene>
    <name evidence="7" type="ORF">Amon01_000536700</name>
</gene>
<evidence type="ECO:0000313" key="8">
    <source>
        <dbReference type="Proteomes" id="UP001165063"/>
    </source>
</evidence>
<evidence type="ECO:0000256" key="6">
    <source>
        <dbReference type="SAM" id="MobiDB-lite"/>
    </source>
</evidence>
<evidence type="ECO:0000256" key="5">
    <source>
        <dbReference type="ARBA" id="ARBA00023242"/>
    </source>
</evidence>
<accession>A0A9W6Z049</accession>
<feature type="compositionally biased region" description="Low complexity" evidence="6">
    <location>
        <begin position="40"/>
        <end position="56"/>
    </location>
</feature>
<protein>
    <submittedName>
        <fullName evidence="7">Unnamed protein product</fullName>
    </submittedName>
</protein>
<reference evidence="7" key="1">
    <citation type="submission" date="2023-04" db="EMBL/GenBank/DDBJ databases">
        <title>Ambrosiozyma monospora NBRC 1965.</title>
        <authorList>
            <person name="Ichikawa N."/>
            <person name="Sato H."/>
            <person name="Tonouchi N."/>
        </authorList>
    </citation>
    <scope>NUCLEOTIDE SEQUENCE</scope>
    <source>
        <strain evidence="7">NBRC 1965</strain>
    </source>
</reference>
<dbReference type="GO" id="GO:0006357">
    <property type="term" value="P:regulation of transcription by RNA polymerase II"/>
    <property type="evidence" value="ECO:0007669"/>
    <property type="project" value="TreeGrafter"/>
</dbReference>
<dbReference type="Proteomes" id="UP001165063">
    <property type="component" value="Unassembled WGS sequence"/>
</dbReference>
<dbReference type="EMBL" id="BSXU01002928">
    <property type="protein sequence ID" value="GMG39456.1"/>
    <property type="molecule type" value="Genomic_DNA"/>
</dbReference>
<feature type="region of interest" description="Disordered" evidence="6">
    <location>
        <begin position="287"/>
        <end position="311"/>
    </location>
</feature>
<comment type="similarity">
    <text evidence="2">Belongs to the NGG1 family.</text>
</comment>
<feature type="compositionally biased region" description="Low complexity" evidence="6">
    <location>
        <begin position="20"/>
        <end position="31"/>
    </location>
</feature>
<dbReference type="InterPro" id="IPR019340">
    <property type="entry name" value="Histone_AcTrfase_su3"/>
</dbReference>
<dbReference type="AlphaFoldDB" id="A0A9W6Z049"/>
<comment type="subcellular location">
    <subcellularLocation>
        <location evidence="1">Nucleus</location>
    </subcellularLocation>
</comment>
<evidence type="ECO:0000256" key="1">
    <source>
        <dbReference type="ARBA" id="ARBA00004123"/>
    </source>
</evidence>
<keyword evidence="3" id="KW-0805">Transcription regulation</keyword>
<feature type="region of interest" description="Disordered" evidence="6">
    <location>
        <begin position="1"/>
        <end position="66"/>
    </location>
</feature>
<dbReference type="GO" id="GO:0000124">
    <property type="term" value="C:SAGA complex"/>
    <property type="evidence" value="ECO:0007669"/>
    <property type="project" value="TreeGrafter"/>
</dbReference>
<sequence length="460" mass="51683">MPPRSSTNRRRGKIIPPRRNNSNNAKSSSSSQQLPHDLIKIGGSSSNNKNSSTTSGELGDPSKTLQALLDETNLEYDSSLGILQGDAIQSKPPRSKLINMKRLLEKLIRELDAGIRKDEEELNKLSHSSSRNGAKTKAAAAAHAAALENQRLQKQTTVKSEKLDDLLSLQIPKKRQHSEIDDLSSSKNERLSKNKTKLKVNPKDKLKIKEEDDDEDDVSLVKRKKRNIILTANGERREITPTAFALDIKGDDKDEDDGSDKDDKPLKDRSSSINVKSETDTKLILSIKKESGKASDSGTATDSDSNKTTEKKKIDDYVPSVYLTAPKTKFDIPKMVDPAVEALRLYNDEKAKKESPNVHEYNKKKFAVAEYPPSDLKDLLPGEIPLTDFSGNKPSNQIAFTSFQTYIDPFFRNYNDEDLRFLKTKSILSNLLPKDYDEKQTREIPPLGPYYQDVWHDEEV</sequence>
<feature type="region of interest" description="Disordered" evidence="6">
    <location>
        <begin position="174"/>
        <end position="198"/>
    </location>
</feature>
<dbReference type="OrthoDB" id="1232at2759"/>
<dbReference type="PANTHER" id="PTHR13556">
    <property type="entry name" value="TRANSCRIPTIONAL ADAPTER 3-RELATED"/>
    <property type="match status" value="1"/>
</dbReference>
<feature type="region of interest" description="Disordered" evidence="6">
    <location>
        <begin position="243"/>
        <end position="275"/>
    </location>
</feature>
<keyword evidence="8" id="KW-1185">Reference proteome</keyword>
<evidence type="ECO:0000313" key="7">
    <source>
        <dbReference type="EMBL" id="GMG39456.1"/>
    </source>
</evidence>
<proteinExistence type="inferred from homology"/>
<feature type="compositionally biased region" description="Basic and acidic residues" evidence="6">
    <location>
        <begin position="261"/>
        <end position="270"/>
    </location>
</feature>
<name>A0A9W6Z049_AMBMO</name>
<feature type="compositionally biased region" description="Low complexity" evidence="6">
    <location>
        <begin position="294"/>
        <end position="303"/>
    </location>
</feature>
<keyword evidence="4" id="KW-0804">Transcription</keyword>
<dbReference type="PANTHER" id="PTHR13556:SF2">
    <property type="entry name" value="TRANSCRIPTIONAL ADAPTER 3"/>
    <property type="match status" value="1"/>
</dbReference>